<evidence type="ECO:0000256" key="1">
    <source>
        <dbReference type="SAM" id="MobiDB-lite"/>
    </source>
</evidence>
<dbReference type="AlphaFoldDB" id="A0A7S7RF35"/>
<sequence>MDNKRYSAFSFDTPIKRGKDSLSSIDTLRSVVTTRNNNEGIDNKGRWSIDSFGSNDYHKAEKSSFGTHLAQKPDNILIHHSKERKLIMLSNSVQSIPKSRYTSLINSNDKLIGMEKNSVEDDFQIKEYMIDLMPIKKDQHDNDTLVLQEKFDEDIIQKNNKDQSIIPNIPFSLCISYLRQERSQICNKLHSVWKGYKTRSILRGSLQGITLLKTSNSDGFIYSFGKIYLGYNIHKILLSIIDLYDLILDEESKVFQGSSTNNNSTSWLDAMYEQVYDFKTKYILEVNNSLKGNNGKNWVSDILNARETSKKDISRKLIERKGSLPKRFETKYNEKIHKNGLFYKSNKIMDRNDDLVDQNFSQKSGVGGKRLLEKDCDQDNGNKTLESSSDEIFDSIYIPYSLVKSNSLEEISTYLGVKTDKILDMIQNKSDSKDMINNKNNIIARAIGFDLTPGIRRKTGELVREQSPFLDKITPNTLREGGSNPNIYFTPNSLIHGSCKEGNDCGEYYTPIQEFGDSIIDQNGYGSDEYNTENQGVTYRIINQIKPKPYLKRKSKSIVPSKGTDIELDKVTSKVKELYKGKNLVEKKVLRKVPVSGVYELSGSRIPSISSTLNIVSDSPSSRNSSSKVSRIPKYTGTISRNNVLKNSQNSKGMDNSSTPQIIRSRYSDF</sequence>
<name>A0A7S7RF35_CRYPV</name>
<feature type="compositionally biased region" description="Low complexity" evidence="1">
    <location>
        <begin position="614"/>
        <end position="633"/>
    </location>
</feature>
<evidence type="ECO:0000313" key="3">
    <source>
        <dbReference type="Proteomes" id="UP000593906"/>
    </source>
</evidence>
<organism evidence="2 3">
    <name type="scientific">Cryptosporidium parvum</name>
    <dbReference type="NCBI Taxonomy" id="5807"/>
    <lineage>
        <taxon>Eukaryota</taxon>
        <taxon>Sar</taxon>
        <taxon>Alveolata</taxon>
        <taxon>Apicomplexa</taxon>
        <taxon>Conoidasida</taxon>
        <taxon>Coccidia</taxon>
        <taxon>Eucoccidiorida</taxon>
        <taxon>Eimeriorina</taxon>
        <taxon>Cryptosporidiidae</taxon>
        <taxon>Cryptosporidium</taxon>
    </lineage>
</organism>
<feature type="region of interest" description="Disordered" evidence="1">
    <location>
        <begin position="614"/>
        <end position="670"/>
    </location>
</feature>
<dbReference type="Proteomes" id="UP000593906">
    <property type="component" value="Chromosome 7"/>
</dbReference>
<protein>
    <submittedName>
        <fullName evidence="2">Uncharacterized protein</fullName>
    </submittedName>
</protein>
<feature type="compositionally biased region" description="Polar residues" evidence="1">
    <location>
        <begin position="637"/>
        <end position="662"/>
    </location>
</feature>
<dbReference type="VEuPathDB" id="CryptoDB:CPATCC_0006840"/>
<reference evidence="2 3" key="1">
    <citation type="submission" date="2019-09" db="EMBL/GenBank/DDBJ databases">
        <title>Consistent, comparative and evidence-based genome assembly and annotation for Cryptosporidium parvum, C. hominis and C. tyzzeri.</title>
        <authorList>
            <person name="Baptista R.P."/>
            <person name="Li Y."/>
            <person name="Sateriale A."/>
            <person name="Ansell B."/>
            <person name="Jex A."/>
            <person name="Sanders M."/>
            <person name="Brooks K."/>
            <person name="Tracey A."/>
            <person name="Berriman M."/>
            <person name="Striepen B."/>
            <person name="Cotton J.A."/>
            <person name="Kissinger J.C."/>
        </authorList>
    </citation>
    <scope>NUCLEOTIDE SEQUENCE [LARGE SCALE GENOMIC DNA]</scope>
    <source>
        <strain evidence="2 3">IOWA-ATCC</strain>
    </source>
</reference>
<accession>A0A7S7RF35</accession>
<evidence type="ECO:0000313" key="2">
    <source>
        <dbReference type="EMBL" id="QOY40423.1"/>
    </source>
</evidence>
<gene>
    <name evidence="2" type="ORF">CPATCC_003269</name>
</gene>
<dbReference type="EMBL" id="CP044416">
    <property type="protein sequence ID" value="QOY40423.1"/>
    <property type="molecule type" value="Genomic_DNA"/>
</dbReference>
<proteinExistence type="predicted"/>